<dbReference type="AlphaFoldDB" id="H8FQE5"/>
<keyword evidence="3" id="KW-1185">Reference proteome</keyword>
<accession>H8FQE5</accession>
<organism evidence="2 3">
    <name type="scientific">Magnetospirillum molischianum DSM 120</name>
    <dbReference type="NCBI Taxonomy" id="1150626"/>
    <lineage>
        <taxon>Bacteria</taxon>
        <taxon>Pseudomonadati</taxon>
        <taxon>Pseudomonadota</taxon>
        <taxon>Alphaproteobacteria</taxon>
        <taxon>Rhodospirillales</taxon>
        <taxon>Rhodospirillaceae</taxon>
        <taxon>Magnetospirillum</taxon>
    </lineage>
</organism>
<dbReference type="InterPro" id="IPR036780">
    <property type="entry name" value="PG1857-like_sf"/>
</dbReference>
<sequence>MRLLLNQIYEYRKGVRSLFMLTASGGEIFQIRTRLEREGIDHFLHFVSDTKANIFFGRGPWVETARRIVTCPLNRLSPEEDFILGTLLGYDGEGQCRRYLTRRHRHDSLSPATERRADWQGATAGV</sequence>
<reference evidence="2 3" key="1">
    <citation type="journal article" date="2012" name="J. Bacteriol.">
        <title>Draft Genome Sequence of the Purple Photosynthetic Bacterium Phaeospirillum molischianum DSM120, a Particularly Versatile Bacterium.</title>
        <authorList>
            <person name="Duquesne K."/>
            <person name="Prima V."/>
            <person name="Ji B."/>
            <person name="Rouy Z."/>
            <person name="Medigue C."/>
            <person name="Talla E."/>
            <person name="Sturgis J.N."/>
        </authorList>
    </citation>
    <scope>NUCLEOTIDE SEQUENCE [LARGE SCALE GENOMIC DNA]</scope>
    <source>
        <strain evidence="3">DSM120</strain>
    </source>
</reference>
<proteinExistence type="predicted"/>
<protein>
    <recommendedName>
        <fullName evidence="1">DUF2023 domain-containing protein</fullName>
    </recommendedName>
</protein>
<dbReference type="Proteomes" id="UP000004169">
    <property type="component" value="Unassembled WGS sequence"/>
</dbReference>
<evidence type="ECO:0000313" key="3">
    <source>
        <dbReference type="Proteomes" id="UP000004169"/>
    </source>
</evidence>
<gene>
    <name evidence="2" type="ORF">PHAMO_210094</name>
</gene>
<dbReference type="eggNOG" id="ENOG5032RXB">
    <property type="taxonomic scope" value="Bacteria"/>
</dbReference>
<dbReference type="SUPFAM" id="SSF160448">
    <property type="entry name" value="PG1857-like"/>
    <property type="match status" value="1"/>
</dbReference>
<feature type="domain" description="DUF2023" evidence="1">
    <location>
        <begin position="2"/>
        <end position="102"/>
    </location>
</feature>
<dbReference type="STRING" id="1150626.PHAMO_210094"/>
<dbReference type="Gene3D" id="3.30.2190.10">
    <property type="entry name" value="PG1857-like"/>
    <property type="match status" value="1"/>
</dbReference>
<evidence type="ECO:0000313" key="2">
    <source>
        <dbReference type="EMBL" id="CCG40583.1"/>
    </source>
</evidence>
<dbReference type="InterPro" id="IPR018594">
    <property type="entry name" value="DUF2023"/>
</dbReference>
<name>H8FQE5_MAGML</name>
<dbReference type="EMBL" id="CAHP01000014">
    <property type="protein sequence ID" value="CCG40583.1"/>
    <property type="molecule type" value="Genomic_DNA"/>
</dbReference>
<dbReference type="RefSeq" id="WP_002726966.1">
    <property type="nucleotide sequence ID" value="NZ_CAHP01000014.1"/>
</dbReference>
<dbReference type="OrthoDB" id="8138867at2"/>
<comment type="caution">
    <text evidence="2">The sequence shown here is derived from an EMBL/GenBank/DDBJ whole genome shotgun (WGS) entry which is preliminary data.</text>
</comment>
<evidence type="ECO:0000259" key="1">
    <source>
        <dbReference type="Pfam" id="PF09633"/>
    </source>
</evidence>
<dbReference type="Pfam" id="PF09633">
    <property type="entry name" value="DUF2023"/>
    <property type="match status" value="1"/>
</dbReference>